<feature type="transmembrane region" description="Helical" evidence="6">
    <location>
        <begin position="281"/>
        <end position="305"/>
    </location>
</feature>
<evidence type="ECO:0000256" key="1">
    <source>
        <dbReference type="ARBA" id="ARBA00004651"/>
    </source>
</evidence>
<keyword evidence="4 6" id="KW-1133">Transmembrane helix</keyword>
<dbReference type="EMBL" id="NBTZ01000054">
    <property type="protein sequence ID" value="OTP75064.1"/>
    <property type="molecule type" value="Genomic_DNA"/>
</dbReference>
<dbReference type="AlphaFoldDB" id="A0A242MVC0"/>
<dbReference type="InterPro" id="IPR043428">
    <property type="entry name" value="LivM-like"/>
</dbReference>
<feature type="transmembrane region" description="Helical" evidence="6">
    <location>
        <begin position="317"/>
        <end position="343"/>
    </location>
</feature>
<dbReference type="PANTHER" id="PTHR30482:SF10">
    <property type="entry name" value="HIGH-AFFINITY BRANCHED-CHAIN AMINO ACID TRANSPORT PROTEIN BRAE"/>
    <property type="match status" value="1"/>
</dbReference>
<comment type="caution">
    <text evidence="7">The sequence shown here is derived from an EMBL/GenBank/DDBJ whole genome shotgun (WGS) entry which is preliminary data.</text>
</comment>
<dbReference type="GO" id="GO:0005886">
    <property type="term" value="C:plasma membrane"/>
    <property type="evidence" value="ECO:0007669"/>
    <property type="project" value="UniProtKB-SubCell"/>
</dbReference>
<evidence type="ECO:0000313" key="7">
    <source>
        <dbReference type="EMBL" id="OTP75064.1"/>
    </source>
</evidence>
<evidence type="ECO:0000256" key="5">
    <source>
        <dbReference type="ARBA" id="ARBA00023136"/>
    </source>
</evidence>
<name>A0A242MVC0_CABSO</name>
<feature type="transmembrane region" description="Helical" evidence="6">
    <location>
        <begin position="226"/>
        <end position="247"/>
    </location>
</feature>
<feature type="transmembrane region" description="Helical" evidence="6">
    <location>
        <begin position="36"/>
        <end position="52"/>
    </location>
</feature>
<feature type="transmembrane region" description="Helical" evidence="6">
    <location>
        <begin position="144"/>
        <end position="166"/>
    </location>
</feature>
<feature type="transmembrane region" description="Helical" evidence="6">
    <location>
        <begin position="12"/>
        <end position="30"/>
    </location>
</feature>
<evidence type="ECO:0000313" key="8">
    <source>
        <dbReference type="Proteomes" id="UP000195221"/>
    </source>
</evidence>
<evidence type="ECO:0000256" key="2">
    <source>
        <dbReference type="ARBA" id="ARBA00022475"/>
    </source>
</evidence>
<dbReference type="CDD" id="cd06581">
    <property type="entry name" value="TM_PBP1_LivM_like"/>
    <property type="match status" value="1"/>
</dbReference>
<feature type="transmembrane region" description="Helical" evidence="6">
    <location>
        <begin position="355"/>
        <end position="374"/>
    </location>
</feature>
<protein>
    <submittedName>
        <fullName evidence="7">Branched-chain amino acid transport system permease protein LivM</fullName>
    </submittedName>
</protein>
<feature type="transmembrane region" description="Helical" evidence="6">
    <location>
        <begin position="173"/>
        <end position="193"/>
    </location>
</feature>
<dbReference type="InterPro" id="IPR001851">
    <property type="entry name" value="ABC_transp_permease"/>
</dbReference>
<gene>
    <name evidence="7" type="ORF">PAMC26577_14120</name>
</gene>
<dbReference type="PANTHER" id="PTHR30482">
    <property type="entry name" value="HIGH-AFFINITY BRANCHED-CHAIN AMINO ACID TRANSPORT SYSTEM PERMEASE"/>
    <property type="match status" value="1"/>
</dbReference>
<evidence type="ECO:0000256" key="6">
    <source>
        <dbReference type="SAM" id="Phobius"/>
    </source>
</evidence>
<reference evidence="7 8" key="1">
    <citation type="submission" date="2017-03" db="EMBL/GenBank/DDBJ databases">
        <title>Genome analysis of strain PAMC 26577.</title>
        <authorList>
            <person name="Oh H.-M."/>
            <person name="Yang J.-A."/>
        </authorList>
    </citation>
    <scope>NUCLEOTIDE SEQUENCE [LARGE SCALE GENOMIC DNA]</scope>
    <source>
        <strain evidence="7 8">PAMC 26577</strain>
    </source>
</reference>
<dbReference type="GO" id="GO:0015658">
    <property type="term" value="F:branched-chain amino acid transmembrane transporter activity"/>
    <property type="evidence" value="ECO:0007669"/>
    <property type="project" value="InterPro"/>
</dbReference>
<dbReference type="RefSeq" id="WP_086386436.1">
    <property type="nucleotide sequence ID" value="NZ_NBTZ01000054.1"/>
</dbReference>
<organism evidence="7 8">
    <name type="scientific">Caballeronia sordidicola</name>
    <name type="common">Burkholderia sordidicola</name>
    <dbReference type="NCBI Taxonomy" id="196367"/>
    <lineage>
        <taxon>Bacteria</taxon>
        <taxon>Pseudomonadati</taxon>
        <taxon>Pseudomonadota</taxon>
        <taxon>Betaproteobacteria</taxon>
        <taxon>Burkholderiales</taxon>
        <taxon>Burkholderiaceae</taxon>
        <taxon>Caballeronia</taxon>
    </lineage>
</organism>
<proteinExistence type="predicted"/>
<feature type="transmembrane region" description="Helical" evidence="6">
    <location>
        <begin position="64"/>
        <end position="87"/>
    </location>
</feature>
<keyword evidence="5 6" id="KW-0472">Membrane</keyword>
<keyword evidence="3 6" id="KW-0812">Transmembrane</keyword>
<feature type="transmembrane region" description="Helical" evidence="6">
    <location>
        <begin position="93"/>
        <end position="112"/>
    </location>
</feature>
<dbReference type="Pfam" id="PF02653">
    <property type="entry name" value="BPD_transp_2"/>
    <property type="match status" value="1"/>
</dbReference>
<accession>A0A242MVC0</accession>
<comment type="subcellular location">
    <subcellularLocation>
        <location evidence="1">Cell membrane</location>
        <topology evidence="1">Multi-pass membrane protein</topology>
    </subcellularLocation>
</comment>
<evidence type="ECO:0000256" key="4">
    <source>
        <dbReference type="ARBA" id="ARBA00022989"/>
    </source>
</evidence>
<feature type="transmembrane region" description="Helical" evidence="6">
    <location>
        <begin position="119"/>
        <end position="138"/>
    </location>
</feature>
<keyword evidence="2" id="KW-1003">Cell membrane</keyword>
<sequence length="390" mass="41238">MKRTIFTHNRDSWSLVAVIGVAFAMLGLMLAFESQWALVAEIAVGAVTWFVIRRTSLAGRAQRAASTQPTLTNILVATGCIVIAVLFRSDDYSLLMLSTVLLYAVACIGLNIQTGLTGLANFAGAAFFACGGYTLAYLLRSTTILSTFAIVAGGLVSAVIGLVLMLPVLRTKGYYSVLVTIAFGVLCSSFLQVNDGLGGAQGLSVPGLHMLGWDMSSSPSVGGSDVSFYLAYVLVSLVLFLVASMLMRAVEWSFIGINLDTVRSDETVGISFGMNLSRWKVIAFMLGNLIIGIAGAVYGGMTGFVSPAGATFEQSLLLISIVVLGGIGNTLGALLAAVLIILVPEKLHALQEYRTLIFSVAVVVILLFRPRGLLPRTLRDLSSVFGGERG</sequence>
<dbReference type="Proteomes" id="UP000195221">
    <property type="component" value="Unassembled WGS sequence"/>
</dbReference>
<evidence type="ECO:0000256" key="3">
    <source>
        <dbReference type="ARBA" id="ARBA00022692"/>
    </source>
</evidence>